<accession>A0A0L6VHN1</accession>
<sequence length="359" mass="39575">MEEELVESIFNGLLDEMIWKISVLEHKRARNFHLFSAEQEAWANERKNGTDKNNADPVHDCPVCGRETREELNSTMLTFVCFFFFSDISRTLCAAPFEMSRNRGTWTSSQERHKIGFQANPSLLCSESESVVKGSSHTPLDYAAASRNRTGGNVKRRGRPPKKQATVPLSPAEHEALLSNAINNATQRLHLHGLGIPLTPAIKPAPPVPHPLSQSHVATSAVVKRKKKKKKDEPNRTQSRNSSQASSSSDSDEEEESGKGEEEGEEEEGEVVEDDRQNIPPARRKADGNQVGQPTVISENPSISTVSVAPAAPAQVTILPRKCLIQRIPTCPKECICDNLYSETPLDRPGTQAKIQLTG</sequence>
<dbReference type="EMBL" id="LAVV01006382">
    <property type="protein sequence ID" value="KNZ60224.1"/>
    <property type="molecule type" value="Genomic_DNA"/>
</dbReference>
<evidence type="ECO:0000259" key="2">
    <source>
        <dbReference type="Pfam" id="PF01056"/>
    </source>
</evidence>
<dbReference type="AlphaFoldDB" id="A0A0L6VHN1"/>
<proteinExistence type="predicted"/>
<dbReference type="STRING" id="27349.A0A0L6VHN1"/>
<name>A0A0L6VHN1_9BASI</name>
<dbReference type="OrthoDB" id="21557at2759"/>
<feature type="region of interest" description="Disordered" evidence="1">
    <location>
        <begin position="205"/>
        <end position="297"/>
    </location>
</feature>
<dbReference type="Proteomes" id="UP000037035">
    <property type="component" value="Unassembled WGS sequence"/>
</dbReference>
<feature type="domain" description="Transcription regulator Myc N-terminal" evidence="2">
    <location>
        <begin position="166"/>
        <end position="276"/>
    </location>
</feature>
<evidence type="ECO:0000313" key="3">
    <source>
        <dbReference type="EMBL" id="KNZ60224.1"/>
    </source>
</evidence>
<protein>
    <recommendedName>
        <fullName evidence="2">Transcription regulator Myc N-terminal domain-containing protein</fullName>
    </recommendedName>
</protein>
<dbReference type="Pfam" id="PF01056">
    <property type="entry name" value="Myc_N"/>
    <property type="match status" value="1"/>
</dbReference>
<feature type="region of interest" description="Disordered" evidence="1">
    <location>
        <begin position="146"/>
        <end position="170"/>
    </location>
</feature>
<feature type="compositionally biased region" description="Polar residues" evidence="1">
    <location>
        <begin position="236"/>
        <end position="245"/>
    </location>
</feature>
<keyword evidence="4" id="KW-1185">Reference proteome</keyword>
<organism evidence="3 4">
    <name type="scientific">Puccinia sorghi</name>
    <dbReference type="NCBI Taxonomy" id="27349"/>
    <lineage>
        <taxon>Eukaryota</taxon>
        <taxon>Fungi</taxon>
        <taxon>Dikarya</taxon>
        <taxon>Basidiomycota</taxon>
        <taxon>Pucciniomycotina</taxon>
        <taxon>Pucciniomycetes</taxon>
        <taxon>Pucciniales</taxon>
        <taxon>Pucciniaceae</taxon>
        <taxon>Puccinia</taxon>
    </lineage>
</organism>
<comment type="caution">
    <text evidence="3">The sequence shown here is derived from an EMBL/GenBank/DDBJ whole genome shotgun (WGS) entry which is preliminary data.</text>
</comment>
<evidence type="ECO:0000313" key="4">
    <source>
        <dbReference type="Proteomes" id="UP000037035"/>
    </source>
</evidence>
<feature type="compositionally biased region" description="Acidic residues" evidence="1">
    <location>
        <begin position="250"/>
        <end position="273"/>
    </location>
</feature>
<reference evidence="3 4" key="1">
    <citation type="submission" date="2015-08" db="EMBL/GenBank/DDBJ databases">
        <title>Next Generation Sequencing and Analysis of the Genome of Puccinia sorghi L Schw, the Causal Agent of Maize Common Rust.</title>
        <authorList>
            <person name="Rochi L."/>
            <person name="Burguener G."/>
            <person name="Darino M."/>
            <person name="Turjanski A."/>
            <person name="Kreff E."/>
            <person name="Dieguez M.J."/>
            <person name="Sacco F."/>
        </authorList>
    </citation>
    <scope>NUCLEOTIDE SEQUENCE [LARGE SCALE GENOMIC DNA]</scope>
    <source>
        <strain evidence="3 4">RO10H11247</strain>
    </source>
</reference>
<gene>
    <name evidence="3" type="ORF">VP01_1590g1</name>
</gene>
<dbReference type="InterPro" id="IPR012682">
    <property type="entry name" value="Tscrpt_reg_Myc_N"/>
</dbReference>
<evidence type="ECO:0000256" key="1">
    <source>
        <dbReference type="SAM" id="MobiDB-lite"/>
    </source>
</evidence>
<dbReference type="VEuPathDB" id="FungiDB:VP01_1590g1"/>